<keyword evidence="3" id="KW-1185">Reference proteome</keyword>
<evidence type="ECO:0000313" key="2">
    <source>
        <dbReference type="EMBL" id="UUP18396.1"/>
    </source>
</evidence>
<organism evidence="2 3">
    <name type="scientific">Nitratireductor thuwali</name>
    <dbReference type="NCBI Taxonomy" id="2267699"/>
    <lineage>
        <taxon>Bacteria</taxon>
        <taxon>Pseudomonadati</taxon>
        <taxon>Pseudomonadota</taxon>
        <taxon>Alphaproteobacteria</taxon>
        <taxon>Hyphomicrobiales</taxon>
        <taxon>Phyllobacteriaceae</taxon>
        <taxon>Nitratireductor</taxon>
    </lineage>
</organism>
<evidence type="ECO:0000256" key="1">
    <source>
        <dbReference type="SAM" id="Phobius"/>
    </source>
</evidence>
<gene>
    <name evidence="2" type="ORF">NTH_02877</name>
</gene>
<feature type="transmembrane region" description="Helical" evidence="1">
    <location>
        <begin position="40"/>
        <end position="60"/>
    </location>
</feature>
<sequence>MIPFPLIFATVLALTVLSGIAAMVVAFVGNTRSNETHRRLVEVLAQIALLGAGALITLLGRAADAG</sequence>
<proteinExistence type="predicted"/>
<accession>A0ABY5MMM5</accession>
<keyword evidence="1" id="KW-0472">Membrane</keyword>
<keyword evidence="1" id="KW-0812">Transmembrane</keyword>
<dbReference type="EMBL" id="CP030941">
    <property type="protein sequence ID" value="UUP18396.1"/>
    <property type="molecule type" value="Genomic_DNA"/>
</dbReference>
<reference evidence="2 3" key="1">
    <citation type="submission" date="2018-07" db="EMBL/GenBank/DDBJ databases">
        <title>Genome sequence of Nitratireductor thuwali#1536.</title>
        <authorList>
            <person name="Michoud G."/>
            <person name="Merlino G."/>
            <person name="Sefrji F.O."/>
            <person name="Daffonchio D."/>
        </authorList>
    </citation>
    <scope>NUCLEOTIDE SEQUENCE [LARGE SCALE GENOMIC DNA]</scope>
    <source>
        <strain evidence="3">Nit1536</strain>
    </source>
</reference>
<dbReference type="Proteomes" id="UP001342418">
    <property type="component" value="Chromosome"/>
</dbReference>
<evidence type="ECO:0008006" key="4">
    <source>
        <dbReference type="Google" id="ProtNLM"/>
    </source>
</evidence>
<keyword evidence="1" id="KW-1133">Transmembrane helix</keyword>
<name>A0ABY5MMM5_9HYPH</name>
<evidence type="ECO:0000313" key="3">
    <source>
        <dbReference type="Proteomes" id="UP001342418"/>
    </source>
</evidence>
<protein>
    <recommendedName>
        <fullName evidence="4">HIG1 domain-containing protein</fullName>
    </recommendedName>
</protein>
<feature type="transmembrane region" description="Helical" evidence="1">
    <location>
        <begin position="6"/>
        <end position="28"/>
    </location>
</feature>